<sequence>MFHQLFTTLVSLTLIASLILPDRAVKFYRHTNCTLWERFVLRLSLGHMLNFPTHPLHNALRRQSPAVHYK</sequence>
<dbReference type="AlphaFoldDB" id="A0A147BLL4"/>
<dbReference type="EMBL" id="GEGO01004209">
    <property type="protein sequence ID" value="JAR91195.1"/>
    <property type="molecule type" value="Transcribed_RNA"/>
</dbReference>
<proteinExistence type="predicted"/>
<reference evidence="2" key="1">
    <citation type="journal article" date="2018" name="PLoS Negl. Trop. Dis.">
        <title>Sialome diversity of ticks revealed by RNAseq of single tick salivary glands.</title>
        <authorList>
            <person name="Perner J."/>
            <person name="Kropackova S."/>
            <person name="Kopacek P."/>
            <person name="Ribeiro J.M."/>
        </authorList>
    </citation>
    <scope>NUCLEOTIDE SEQUENCE</scope>
    <source>
        <strain evidence="2">Siblings of single egg batch collected in Ceske Budejovice</strain>
        <tissue evidence="2">Salivary glands</tissue>
    </source>
</reference>
<accession>A0A147BLL4</accession>
<protein>
    <submittedName>
        <fullName evidence="2">Putative secreted protein</fullName>
    </submittedName>
</protein>
<feature type="signal peptide" evidence="1">
    <location>
        <begin position="1"/>
        <end position="24"/>
    </location>
</feature>
<feature type="non-terminal residue" evidence="2">
    <location>
        <position position="70"/>
    </location>
</feature>
<organism evidence="2">
    <name type="scientific">Ixodes ricinus</name>
    <name type="common">Common tick</name>
    <name type="synonym">Acarus ricinus</name>
    <dbReference type="NCBI Taxonomy" id="34613"/>
    <lineage>
        <taxon>Eukaryota</taxon>
        <taxon>Metazoa</taxon>
        <taxon>Ecdysozoa</taxon>
        <taxon>Arthropoda</taxon>
        <taxon>Chelicerata</taxon>
        <taxon>Arachnida</taxon>
        <taxon>Acari</taxon>
        <taxon>Parasitiformes</taxon>
        <taxon>Ixodida</taxon>
        <taxon>Ixodoidea</taxon>
        <taxon>Ixodidae</taxon>
        <taxon>Ixodinae</taxon>
        <taxon>Ixodes</taxon>
    </lineage>
</organism>
<name>A0A147BLL4_IXORI</name>
<keyword evidence="1" id="KW-0732">Signal</keyword>
<evidence type="ECO:0000313" key="2">
    <source>
        <dbReference type="EMBL" id="JAR91195.1"/>
    </source>
</evidence>
<feature type="chain" id="PRO_5007542568" evidence="1">
    <location>
        <begin position="25"/>
        <end position="70"/>
    </location>
</feature>
<evidence type="ECO:0000256" key="1">
    <source>
        <dbReference type="SAM" id="SignalP"/>
    </source>
</evidence>